<dbReference type="InterPro" id="IPR028082">
    <property type="entry name" value="Peripla_BP_I"/>
</dbReference>
<dbReference type="Pfam" id="PF00532">
    <property type="entry name" value="Peripla_BP_1"/>
    <property type="match status" value="1"/>
</dbReference>
<dbReference type="Pfam" id="PF00356">
    <property type="entry name" value="LacI"/>
    <property type="match status" value="1"/>
</dbReference>
<protein>
    <submittedName>
        <fullName evidence="5">LacI family gluconate utilization system Gnt-I transcriptional repressor</fullName>
    </submittedName>
</protein>
<evidence type="ECO:0000313" key="6">
    <source>
        <dbReference type="Proteomes" id="UP000523821"/>
    </source>
</evidence>
<dbReference type="InterPro" id="IPR010982">
    <property type="entry name" value="Lambda_DNA-bd_dom_sf"/>
</dbReference>
<dbReference type="CDD" id="cd01575">
    <property type="entry name" value="PBP1_GntR"/>
    <property type="match status" value="1"/>
</dbReference>
<proteinExistence type="predicted"/>
<dbReference type="PROSITE" id="PS00356">
    <property type="entry name" value="HTH_LACI_1"/>
    <property type="match status" value="1"/>
</dbReference>
<dbReference type="SUPFAM" id="SSF53822">
    <property type="entry name" value="Periplasmic binding protein-like I"/>
    <property type="match status" value="1"/>
</dbReference>
<dbReference type="RefSeq" id="WP_183852103.1">
    <property type="nucleotide sequence ID" value="NZ_JACHOO010000001.1"/>
</dbReference>
<dbReference type="AlphaFoldDB" id="A0A7W9FJC5"/>
<dbReference type="Proteomes" id="UP000523821">
    <property type="component" value="Unassembled WGS sequence"/>
</dbReference>
<dbReference type="SUPFAM" id="SSF47413">
    <property type="entry name" value="lambda repressor-like DNA-binding domains"/>
    <property type="match status" value="1"/>
</dbReference>
<dbReference type="EMBL" id="JACHOO010000001">
    <property type="protein sequence ID" value="MBB5751436.1"/>
    <property type="molecule type" value="Genomic_DNA"/>
</dbReference>
<dbReference type="Gene3D" id="3.40.50.2300">
    <property type="match status" value="2"/>
</dbReference>
<dbReference type="PROSITE" id="PS50932">
    <property type="entry name" value="HTH_LACI_2"/>
    <property type="match status" value="1"/>
</dbReference>
<name>A0A7W9FJC5_9HYPH</name>
<dbReference type="PANTHER" id="PTHR30146:SF33">
    <property type="entry name" value="TRANSCRIPTIONAL REGULATOR"/>
    <property type="match status" value="1"/>
</dbReference>
<evidence type="ECO:0000256" key="1">
    <source>
        <dbReference type="ARBA" id="ARBA00023015"/>
    </source>
</evidence>
<feature type="domain" description="HTH lacI-type" evidence="4">
    <location>
        <begin position="7"/>
        <end position="61"/>
    </location>
</feature>
<dbReference type="SMART" id="SM00354">
    <property type="entry name" value="HTH_LACI"/>
    <property type="match status" value="1"/>
</dbReference>
<dbReference type="GO" id="GO:0003700">
    <property type="term" value="F:DNA-binding transcription factor activity"/>
    <property type="evidence" value="ECO:0007669"/>
    <property type="project" value="TreeGrafter"/>
</dbReference>
<evidence type="ECO:0000256" key="2">
    <source>
        <dbReference type="ARBA" id="ARBA00023125"/>
    </source>
</evidence>
<comment type="caution">
    <text evidence="5">The sequence shown here is derived from an EMBL/GenBank/DDBJ whole genome shotgun (WGS) entry which is preliminary data.</text>
</comment>
<evidence type="ECO:0000259" key="4">
    <source>
        <dbReference type="PROSITE" id="PS50932"/>
    </source>
</evidence>
<keyword evidence="1" id="KW-0805">Transcription regulation</keyword>
<dbReference type="GO" id="GO:0000976">
    <property type="term" value="F:transcription cis-regulatory region binding"/>
    <property type="evidence" value="ECO:0007669"/>
    <property type="project" value="TreeGrafter"/>
</dbReference>
<dbReference type="Gene3D" id="1.10.260.40">
    <property type="entry name" value="lambda repressor-like DNA-binding domains"/>
    <property type="match status" value="1"/>
</dbReference>
<keyword evidence="3" id="KW-0804">Transcription</keyword>
<keyword evidence="6" id="KW-1185">Reference proteome</keyword>
<evidence type="ECO:0000313" key="5">
    <source>
        <dbReference type="EMBL" id="MBB5751436.1"/>
    </source>
</evidence>
<dbReference type="PANTHER" id="PTHR30146">
    <property type="entry name" value="LACI-RELATED TRANSCRIPTIONAL REPRESSOR"/>
    <property type="match status" value="1"/>
</dbReference>
<gene>
    <name evidence="5" type="ORF">GGQ63_000479</name>
</gene>
<accession>A0A7W9FJC5</accession>
<dbReference type="InterPro" id="IPR001761">
    <property type="entry name" value="Peripla_BP/Lac1_sug-bd_dom"/>
</dbReference>
<dbReference type="InterPro" id="IPR000843">
    <property type="entry name" value="HTH_LacI"/>
</dbReference>
<dbReference type="CDD" id="cd01392">
    <property type="entry name" value="HTH_LacI"/>
    <property type="match status" value="1"/>
</dbReference>
<keyword evidence="2" id="KW-0238">DNA-binding</keyword>
<sequence length="334" mass="35965">MTARISYTLADVATRAGVSEITVSRVLRNKASVAEKTRERVLAVVREMGYVPNRVAGTLASSGSNLVGVVLPSLSNIVFPDVLRGIHAALAPSGYQPVVGVTDYDQEIEEQLVASLLSWQPAAMILSGLHHTSYTVEMLRRAGVRIAELMDIDATPLDIAVGMSHHRAGIDTARYLHGRGYRRFGYVGHDRSRDLRAARRYEGLRQGLAEAGLSLEGEIAAAAPSSTSAGRELLGQLLAAHRDLDVVVFSNDDMAVGGAFHCFAAGIRLRDELALFGFNGLDIGQALPQPLSTLRSHRFLIGRTAAEMILEPRGADARPVIRDTGYDIIEGETA</sequence>
<reference evidence="5 6" key="1">
    <citation type="submission" date="2020-08" db="EMBL/GenBank/DDBJ databases">
        <title>Genomic Encyclopedia of Type Strains, Phase IV (KMG-IV): sequencing the most valuable type-strain genomes for metagenomic binning, comparative biology and taxonomic classification.</title>
        <authorList>
            <person name="Goeker M."/>
        </authorList>
    </citation>
    <scope>NUCLEOTIDE SEQUENCE [LARGE SCALE GENOMIC DNA]</scope>
    <source>
        <strain evidence="5 6">DSM 16268</strain>
    </source>
</reference>
<evidence type="ECO:0000256" key="3">
    <source>
        <dbReference type="ARBA" id="ARBA00023163"/>
    </source>
</evidence>
<organism evidence="5 6">
    <name type="scientific">Prosthecomicrobium pneumaticum</name>
    <dbReference type="NCBI Taxonomy" id="81895"/>
    <lineage>
        <taxon>Bacteria</taxon>
        <taxon>Pseudomonadati</taxon>
        <taxon>Pseudomonadota</taxon>
        <taxon>Alphaproteobacteria</taxon>
        <taxon>Hyphomicrobiales</taxon>
        <taxon>Kaistiaceae</taxon>
        <taxon>Prosthecomicrobium</taxon>
    </lineage>
</organism>